<evidence type="ECO:0000256" key="9">
    <source>
        <dbReference type="ARBA" id="ARBA00023242"/>
    </source>
</evidence>
<evidence type="ECO:0000256" key="7">
    <source>
        <dbReference type="ARBA" id="ARBA00023159"/>
    </source>
</evidence>
<dbReference type="PROSITE" id="PS50888">
    <property type="entry name" value="BHLH"/>
    <property type="match status" value="1"/>
</dbReference>
<dbReference type="AlphaFoldDB" id="A0A653DR27"/>
<sequence>SVLSFYDQVSKSLSTAVNKSKYVNLRLDLTSSQQQFLKIFINFQTIRETFEFLYFLISFSKSVTVDDYTMSDDDRDIDVESDEGDDSDSRQTTPRPTIGGQYYSQAEKRAHHNALERKRRDHIKDSFSSLRDSVPALNGEKASRAQILKKAAEYILFMRKKNSSHQQDIEDLKRQNSLLEAQIRTLEKAKATGSFGVDSDTKDSIFNETESDTSDTDSGVQQRQPKKMKVGSYH</sequence>
<keyword evidence="7" id="KW-0010">Activator</keyword>
<dbReference type="GO" id="GO:0090575">
    <property type="term" value="C:RNA polymerase II transcription regulator complex"/>
    <property type="evidence" value="ECO:0007669"/>
    <property type="project" value="TreeGrafter"/>
</dbReference>
<dbReference type="GO" id="GO:0045944">
    <property type="term" value="P:positive regulation of transcription by RNA polymerase II"/>
    <property type="evidence" value="ECO:0007669"/>
    <property type="project" value="TreeGrafter"/>
</dbReference>
<feature type="domain" description="BHLH" evidence="12">
    <location>
        <begin position="107"/>
        <end position="158"/>
    </location>
</feature>
<keyword evidence="6" id="KW-0238">DNA-binding</keyword>
<evidence type="ECO:0000256" key="6">
    <source>
        <dbReference type="ARBA" id="ARBA00023125"/>
    </source>
</evidence>
<evidence type="ECO:0000256" key="1">
    <source>
        <dbReference type="ARBA" id="ARBA00007628"/>
    </source>
</evidence>
<dbReference type="GO" id="GO:0046983">
    <property type="term" value="F:protein dimerization activity"/>
    <property type="evidence" value="ECO:0007669"/>
    <property type="project" value="InterPro"/>
</dbReference>
<evidence type="ECO:0000259" key="12">
    <source>
        <dbReference type="PROSITE" id="PS50888"/>
    </source>
</evidence>
<feature type="region of interest" description="Disordered" evidence="11">
    <location>
        <begin position="190"/>
        <end position="234"/>
    </location>
</feature>
<keyword evidence="8" id="KW-0804">Transcription</keyword>
<dbReference type="InterPro" id="IPR011598">
    <property type="entry name" value="bHLH_dom"/>
</dbReference>
<dbReference type="InterPro" id="IPR036638">
    <property type="entry name" value="HLH_DNA-bd_sf"/>
</dbReference>
<protein>
    <recommendedName>
        <fullName evidence="2">Protein max</fullName>
    </recommendedName>
    <alternativeName>
        <fullName evidence="10">Myc-associated factor X</fullName>
    </alternativeName>
</protein>
<dbReference type="PANTHER" id="PTHR10328:SF3">
    <property type="entry name" value="PROTEIN MAX"/>
    <property type="match status" value="1"/>
</dbReference>
<keyword evidence="9" id="KW-0539">Nucleus</keyword>
<dbReference type="FunFam" id="4.10.280.10:FF:000023">
    <property type="entry name" value="MAX isoform 13"/>
    <property type="match status" value="1"/>
</dbReference>
<keyword evidence="5" id="KW-0805">Transcription regulation</keyword>
<accession>A0A653DR27</accession>
<evidence type="ECO:0000256" key="5">
    <source>
        <dbReference type="ARBA" id="ARBA00023015"/>
    </source>
</evidence>
<dbReference type="SMART" id="SM00353">
    <property type="entry name" value="HLH"/>
    <property type="match status" value="1"/>
</dbReference>
<feature type="compositionally biased region" description="Acidic residues" evidence="11">
    <location>
        <begin position="74"/>
        <end position="86"/>
    </location>
</feature>
<evidence type="ECO:0000256" key="10">
    <source>
        <dbReference type="ARBA" id="ARBA00029944"/>
    </source>
</evidence>
<dbReference type="GO" id="GO:0003677">
    <property type="term" value="F:DNA binding"/>
    <property type="evidence" value="ECO:0007669"/>
    <property type="project" value="UniProtKB-KW"/>
</dbReference>
<dbReference type="GO" id="GO:0003700">
    <property type="term" value="F:DNA-binding transcription factor activity"/>
    <property type="evidence" value="ECO:0007669"/>
    <property type="project" value="TreeGrafter"/>
</dbReference>
<feature type="compositionally biased region" description="Basic residues" evidence="11">
    <location>
        <begin position="224"/>
        <end position="234"/>
    </location>
</feature>
<evidence type="ECO:0000256" key="3">
    <source>
        <dbReference type="ARBA" id="ARBA00022491"/>
    </source>
</evidence>
<proteinExistence type="inferred from homology"/>
<evidence type="ECO:0000256" key="4">
    <source>
        <dbReference type="ARBA" id="ARBA00022553"/>
    </source>
</evidence>
<dbReference type="EMBL" id="CAACVG010014031">
    <property type="protein sequence ID" value="VEN62669.1"/>
    <property type="molecule type" value="Genomic_DNA"/>
</dbReference>
<evidence type="ECO:0000256" key="2">
    <source>
        <dbReference type="ARBA" id="ARBA00017633"/>
    </source>
</evidence>
<dbReference type="OrthoDB" id="8964853at2759"/>
<keyword evidence="14" id="KW-1185">Reference proteome</keyword>
<dbReference type="Pfam" id="PF00010">
    <property type="entry name" value="HLH"/>
    <property type="match status" value="1"/>
</dbReference>
<evidence type="ECO:0000256" key="11">
    <source>
        <dbReference type="SAM" id="MobiDB-lite"/>
    </source>
</evidence>
<keyword evidence="4" id="KW-0597">Phosphoprotein</keyword>
<feature type="region of interest" description="Disordered" evidence="11">
    <location>
        <begin position="74"/>
        <end position="100"/>
    </location>
</feature>
<keyword evidence="3" id="KW-0678">Repressor</keyword>
<evidence type="ECO:0000313" key="14">
    <source>
        <dbReference type="Proteomes" id="UP000410492"/>
    </source>
</evidence>
<reference evidence="13 14" key="1">
    <citation type="submission" date="2019-01" db="EMBL/GenBank/DDBJ databases">
        <authorList>
            <person name="Sayadi A."/>
        </authorList>
    </citation>
    <scope>NUCLEOTIDE SEQUENCE [LARGE SCALE GENOMIC DNA]</scope>
</reference>
<dbReference type="Proteomes" id="UP000410492">
    <property type="component" value="Unassembled WGS sequence"/>
</dbReference>
<dbReference type="CDD" id="cd11406">
    <property type="entry name" value="bHLHzip_Max"/>
    <property type="match status" value="1"/>
</dbReference>
<gene>
    <name evidence="13" type="ORF">CALMAC_LOCUS19718</name>
</gene>
<dbReference type="PANTHER" id="PTHR10328">
    <property type="entry name" value="PROTEIN MAX MYC-ASSOCIATED FACTOR X"/>
    <property type="match status" value="1"/>
</dbReference>
<evidence type="ECO:0000256" key="8">
    <source>
        <dbReference type="ARBA" id="ARBA00023163"/>
    </source>
</evidence>
<dbReference type="SUPFAM" id="SSF47459">
    <property type="entry name" value="HLH, helix-loop-helix DNA-binding domain"/>
    <property type="match status" value="1"/>
</dbReference>
<feature type="non-terminal residue" evidence="13">
    <location>
        <position position="1"/>
    </location>
</feature>
<comment type="similarity">
    <text evidence="1">Belongs to the MAX family.</text>
</comment>
<organism evidence="13 14">
    <name type="scientific">Callosobruchus maculatus</name>
    <name type="common">Southern cowpea weevil</name>
    <name type="synonym">Pulse bruchid</name>
    <dbReference type="NCBI Taxonomy" id="64391"/>
    <lineage>
        <taxon>Eukaryota</taxon>
        <taxon>Metazoa</taxon>
        <taxon>Ecdysozoa</taxon>
        <taxon>Arthropoda</taxon>
        <taxon>Hexapoda</taxon>
        <taxon>Insecta</taxon>
        <taxon>Pterygota</taxon>
        <taxon>Neoptera</taxon>
        <taxon>Endopterygota</taxon>
        <taxon>Coleoptera</taxon>
        <taxon>Polyphaga</taxon>
        <taxon>Cucujiformia</taxon>
        <taxon>Chrysomeloidea</taxon>
        <taxon>Chrysomelidae</taxon>
        <taxon>Bruchinae</taxon>
        <taxon>Bruchini</taxon>
        <taxon>Callosobruchus</taxon>
    </lineage>
</organism>
<dbReference type="Gene3D" id="4.10.280.10">
    <property type="entry name" value="Helix-loop-helix DNA-binding domain"/>
    <property type="match status" value="1"/>
</dbReference>
<name>A0A653DR27_CALMS</name>
<evidence type="ECO:0000313" key="13">
    <source>
        <dbReference type="EMBL" id="VEN62669.1"/>
    </source>
</evidence>